<comment type="caution">
    <text evidence="5">The sequence shown here is derived from an EMBL/GenBank/DDBJ whole genome shotgun (WGS) entry which is preliminary data.</text>
</comment>
<keyword evidence="4" id="KW-0699">rRNA-binding</keyword>
<dbReference type="Proteomes" id="UP000178857">
    <property type="component" value="Unassembled WGS sequence"/>
</dbReference>
<name>A0A1F7J9M1_9BACT</name>
<comment type="subunit">
    <text evidence="4">Part of the 50S ribosomal subunit. Contacts protein L29, and trigger factor when it is bound to the ribosome.</text>
</comment>
<dbReference type="AlphaFoldDB" id="A0A1F7J9M1"/>
<accession>A0A1F7J9M1</accession>
<dbReference type="InterPro" id="IPR013025">
    <property type="entry name" value="Ribosomal_uL23-like"/>
</dbReference>
<dbReference type="GO" id="GO:0019843">
    <property type="term" value="F:rRNA binding"/>
    <property type="evidence" value="ECO:0007669"/>
    <property type="project" value="UniProtKB-UniRule"/>
</dbReference>
<proteinExistence type="inferred from homology"/>
<protein>
    <recommendedName>
        <fullName evidence="4">Large ribosomal subunit protein uL23</fullName>
    </recommendedName>
</protein>
<comment type="similarity">
    <text evidence="1 4">Belongs to the universal ribosomal protein uL23 family.</text>
</comment>
<dbReference type="Gene3D" id="3.30.70.330">
    <property type="match status" value="1"/>
</dbReference>
<dbReference type="HAMAP" id="MF_01369_B">
    <property type="entry name" value="Ribosomal_uL23_B"/>
    <property type="match status" value="1"/>
</dbReference>
<dbReference type="PANTHER" id="PTHR12059:SF5">
    <property type="entry name" value="LARGE RIBOSOMAL SUBUNIT PROTEIN UL23M"/>
    <property type="match status" value="1"/>
</dbReference>
<sequence length="95" mass="10872">MKINETIIAPVLTEKATNLVKKQVFMFLVNPKASKSQIREVLENLYSVKVSSVRTMTKKGKEVKRGKRMTTKKLSDQKIAFVKLKEGKLDMFPQT</sequence>
<organism evidence="5 6">
    <name type="scientific">Candidatus Roizmanbacteria bacterium RIFCSPLOWO2_01_FULL_44_13</name>
    <dbReference type="NCBI Taxonomy" id="1802069"/>
    <lineage>
        <taxon>Bacteria</taxon>
        <taxon>Candidatus Roizmaniibacteriota</taxon>
    </lineage>
</organism>
<dbReference type="EMBL" id="MGAT01000025">
    <property type="protein sequence ID" value="OGK52318.1"/>
    <property type="molecule type" value="Genomic_DNA"/>
</dbReference>
<reference evidence="5 6" key="1">
    <citation type="journal article" date="2016" name="Nat. Commun.">
        <title>Thousands of microbial genomes shed light on interconnected biogeochemical processes in an aquifer system.</title>
        <authorList>
            <person name="Anantharaman K."/>
            <person name="Brown C.T."/>
            <person name="Hug L.A."/>
            <person name="Sharon I."/>
            <person name="Castelle C.J."/>
            <person name="Probst A.J."/>
            <person name="Thomas B.C."/>
            <person name="Singh A."/>
            <person name="Wilkins M.J."/>
            <person name="Karaoz U."/>
            <person name="Brodie E.L."/>
            <person name="Williams K.H."/>
            <person name="Hubbard S.S."/>
            <person name="Banfield J.F."/>
        </authorList>
    </citation>
    <scope>NUCLEOTIDE SEQUENCE [LARGE SCALE GENOMIC DNA]</scope>
</reference>
<comment type="function">
    <text evidence="4">One of the early assembly proteins it binds 23S rRNA. One of the proteins that surrounds the polypeptide exit tunnel on the outside of the ribosome. Forms the main docking site for trigger factor binding to the ribosome.</text>
</comment>
<dbReference type="InterPro" id="IPR012677">
    <property type="entry name" value="Nucleotide-bd_a/b_plait_sf"/>
</dbReference>
<dbReference type="GO" id="GO:1990904">
    <property type="term" value="C:ribonucleoprotein complex"/>
    <property type="evidence" value="ECO:0007669"/>
    <property type="project" value="UniProtKB-KW"/>
</dbReference>
<keyword evidence="3 4" id="KW-0687">Ribonucleoprotein</keyword>
<dbReference type="STRING" id="1802069.A2970_00790"/>
<keyword evidence="2 4" id="KW-0689">Ribosomal protein</keyword>
<evidence type="ECO:0000256" key="1">
    <source>
        <dbReference type="ARBA" id="ARBA00006700"/>
    </source>
</evidence>
<dbReference type="PANTHER" id="PTHR12059">
    <property type="entry name" value="RIBOSOMAL PROTEIN L23-RELATED"/>
    <property type="match status" value="1"/>
</dbReference>
<dbReference type="GO" id="GO:0006412">
    <property type="term" value="P:translation"/>
    <property type="evidence" value="ECO:0007669"/>
    <property type="project" value="UniProtKB-UniRule"/>
</dbReference>
<gene>
    <name evidence="4" type="primary">rplW</name>
    <name evidence="5" type="ORF">A2970_00790</name>
</gene>
<dbReference type="InterPro" id="IPR012678">
    <property type="entry name" value="Ribosomal_uL23/eL15/eS24_sf"/>
</dbReference>
<evidence type="ECO:0000313" key="5">
    <source>
        <dbReference type="EMBL" id="OGK52318.1"/>
    </source>
</evidence>
<keyword evidence="4" id="KW-0694">RNA-binding</keyword>
<dbReference type="GO" id="GO:0005840">
    <property type="term" value="C:ribosome"/>
    <property type="evidence" value="ECO:0007669"/>
    <property type="project" value="UniProtKB-KW"/>
</dbReference>
<evidence type="ECO:0000256" key="3">
    <source>
        <dbReference type="ARBA" id="ARBA00023274"/>
    </source>
</evidence>
<evidence type="ECO:0000256" key="4">
    <source>
        <dbReference type="HAMAP-Rule" id="MF_01369"/>
    </source>
</evidence>
<dbReference type="SUPFAM" id="SSF54189">
    <property type="entry name" value="Ribosomal proteins S24e, L23 and L15e"/>
    <property type="match status" value="1"/>
</dbReference>
<dbReference type="GO" id="GO:0003735">
    <property type="term" value="F:structural constituent of ribosome"/>
    <property type="evidence" value="ECO:0007669"/>
    <property type="project" value="InterPro"/>
</dbReference>
<dbReference type="Pfam" id="PF00276">
    <property type="entry name" value="Ribosomal_L23"/>
    <property type="match status" value="1"/>
</dbReference>
<evidence type="ECO:0000313" key="6">
    <source>
        <dbReference type="Proteomes" id="UP000178857"/>
    </source>
</evidence>
<evidence type="ECO:0000256" key="2">
    <source>
        <dbReference type="ARBA" id="ARBA00022980"/>
    </source>
</evidence>